<organism evidence="3 4">
    <name type="scientific">Madurella fahalii</name>
    <dbReference type="NCBI Taxonomy" id="1157608"/>
    <lineage>
        <taxon>Eukaryota</taxon>
        <taxon>Fungi</taxon>
        <taxon>Dikarya</taxon>
        <taxon>Ascomycota</taxon>
        <taxon>Pezizomycotina</taxon>
        <taxon>Sordariomycetes</taxon>
        <taxon>Sordariomycetidae</taxon>
        <taxon>Sordariales</taxon>
        <taxon>Sordariales incertae sedis</taxon>
        <taxon>Madurella</taxon>
    </lineage>
</organism>
<gene>
    <name evidence="3" type="ORF">MFIFM68171_00730</name>
</gene>
<evidence type="ECO:0000313" key="3">
    <source>
        <dbReference type="EMBL" id="GAB1310520.1"/>
    </source>
</evidence>
<dbReference type="PANTHER" id="PTHR39605">
    <property type="entry name" value="MAJOR FACILITATOR SUPERFAMILY (MFS) PROFILE DOMAIN-CONTAINING PROTEIN"/>
    <property type="match status" value="1"/>
</dbReference>
<dbReference type="Proteomes" id="UP001628179">
    <property type="component" value="Unassembled WGS sequence"/>
</dbReference>
<dbReference type="RefSeq" id="XP_070912253.1">
    <property type="nucleotide sequence ID" value="XM_071056152.1"/>
</dbReference>
<keyword evidence="4" id="KW-1185">Reference proteome</keyword>
<proteinExistence type="predicted"/>
<dbReference type="EMBL" id="BAAFSV010000001">
    <property type="protein sequence ID" value="GAB1310520.1"/>
    <property type="molecule type" value="Genomic_DNA"/>
</dbReference>
<evidence type="ECO:0000256" key="1">
    <source>
        <dbReference type="SAM" id="MobiDB-lite"/>
    </source>
</evidence>
<feature type="transmembrane region" description="Helical" evidence="2">
    <location>
        <begin position="52"/>
        <end position="73"/>
    </location>
</feature>
<feature type="transmembrane region" description="Helical" evidence="2">
    <location>
        <begin position="110"/>
        <end position="128"/>
    </location>
</feature>
<protein>
    <submittedName>
        <fullName evidence="3">Uncharacterized protein</fullName>
    </submittedName>
</protein>
<keyword evidence="2" id="KW-1133">Transmembrane helix</keyword>
<sequence length="224" mass="24095">MTRSCGGGSARPRLTWTCVLAPALSAHCANHHGPISDDVGHQALEANNPQSVSTYSFASLAWLAAQALPLIIWPSLVSTLLRVDSPESQYGAAAAPLEQYFARSLGFSQLTLGLLLLILSGALPLNSMVEEPTDNNPSPYANAAVLISAFYHTACASYAYARYHRNGQMAYMFGCLGASVLAVFGLWVLMFAGDKGRRVSRRTGADKDTSGWPFRNVAADKKRR</sequence>
<dbReference type="PANTHER" id="PTHR39605:SF1">
    <property type="entry name" value="MAJOR FACILITATOR SUPERFAMILY (MFS) PROFILE DOMAIN-CONTAINING PROTEIN"/>
    <property type="match status" value="1"/>
</dbReference>
<keyword evidence="2" id="KW-0472">Membrane</keyword>
<accession>A0ABQ0FYD8</accession>
<evidence type="ECO:0000256" key="2">
    <source>
        <dbReference type="SAM" id="Phobius"/>
    </source>
</evidence>
<keyword evidence="2" id="KW-0812">Transmembrane</keyword>
<feature type="region of interest" description="Disordered" evidence="1">
    <location>
        <begin position="200"/>
        <end position="224"/>
    </location>
</feature>
<feature type="transmembrane region" description="Helical" evidence="2">
    <location>
        <begin position="140"/>
        <end position="161"/>
    </location>
</feature>
<comment type="caution">
    <text evidence="3">The sequence shown here is derived from an EMBL/GenBank/DDBJ whole genome shotgun (WGS) entry which is preliminary data.</text>
</comment>
<reference evidence="3 4" key="1">
    <citation type="submission" date="2024-09" db="EMBL/GenBank/DDBJ databases">
        <title>Itraconazole resistance in Madurella fahalii resulting from another homologue of gene encoding cytochrome P450 14-alpha sterol demethylase (CYP51).</title>
        <authorList>
            <person name="Yoshioka I."/>
            <person name="Fahal A.H."/>
            <person name="Kaneko S."/>
            <person name="Yaguchi T."/>
        </authorList>
    </citation>
    <scope>NUCLEOTIDE SEQUENCE [LARGE SCALE GENOMIC DNA]</scope>
    <source>
        <strain evidence="3 4">IFM 68171</strain>
    </source>
</reference>
<feature type="transmembrane region" description="Helical" evidence="2">
    <location>
        <begin position="173"/>
        <end position="192"/>
    </location>
</feature>
<evidence type="ECO:0000313" key="4">
    <source>
        <dbReference type="Proteomes" id="UP001628179"/>
    </source>
</evidence>
<dbReference type="GeneID" id="98171475"/>
<name>A0ABQ0FYD8_9PEZI</name>